<dbReference type="AlphaFoldDB" id="A0A450X3X9"/>
<accession>A0A450X3X9</accession>
<protein>
    <submittedName>
        <fullName evidence="2">Uncharacterized protein</fullName>
    </submittedName>
</protein>
<gene>
    <name evidence="2" type="ORF">BECKLFY1418C_GA0070996_11633</name>
</gene>
<reference evidence="2" key="1">
    <citation type="submission" date="2019-02" db="EMBL/GenBank/DDBJ databases">
        <authorList>
            <person name="Gruber-Vodicka R. H."/>
            <person name="Seah K. B. B."/>
        </authorList>
    </citation>
    <scope>NUCLEOTIDE SEQUENCE</scope>
    <source>
        <strain evidence="2">BECK_BY7</strain>
    </source>
</reference>
<name>A0A450X3X9_9GAMM</name>
<dbReference type="EMBL" id="CAADFN010000163">
    <property type="protein sequence ID" value="VFK23996.1"/>
    <property type="molecule type" value="Genomic_DNA"/>
</dbReference>
<feature type="region of interest" description="Disordered" evidence="1">
    <location>
        <begin position="56"/>
        <end position="89"/>
    </location>
</feature>
<organism evidence="2">
    <name type="scientific">Candidatus Kentrum sp. LFY</name>
    <dbReference type="NCBI Taxonomy" id="2126342"/>
    <lineage>
        <taxon>Bacteria</taxon>
        <taxon>Pseudomonadati</taxon>
        <taxon>Pseudomonadota</taxon>
        <taxon>Gammaproteobacteria</taxon>
        <taxon>Candidatus Kentrum</taxon>
    </lineage>
</organism>
<feature type="compositionally biased region" description="Polar residues" evidence="1">
    <location>
        <begin position="60"/>
        <end position="71"/>
    </location>
</feature>
<proteinExistence type="predicted"/>
<sequence length="117" mass="13506">MFRKRGGQSVFVGLGAGEWIPSLEFTIQFEPIRFLKPVLTMAAHGYRMVETLVLRESSRQDSQGQGNQSLSMREAISKNGPARHPAQRSMDRLDRLEYKRIRAWPRFAGAWNWLEGR</sequence>
<evidence type="ECO:0000313" key="2">
    <source>
        <dbReference type="EMBL" id="VFK23996.1"/>
    </source>
</evidence>
<evidence type="ECO:0000256" key="1">
    <source>
        <dbReference type="SAM" id="MobiDB-lite"/>
    </source>
</evidence>